<feature type="compositionally biased region" description="Basic and acidic residues" evidence="1">
    <location>
        <begin position="12"/>
        <end position="33"/>
    </location>
</feature>
<sequence>MAEENDNVEVVETDKTAAESEQPKPQDEKKYTDADVDAIIDKKFAKWKADQEAKESEAKKLARMNADDKQAYQLKKREQELADREAEINKRELTAEAKSILSERGLPIELVNNVNLTDADSVRESIDRLQKSWEEAVQKGVSERIKGGKTIKKAPGAPAEITKEQFDKMGYKSRNELFERNPELYNKLKG</sequence>
<dbReference type="EMBL" id="FOBM01000018">
    <property type="protein sequence ID" value="SEM36528.1"/>
    <property type="molecule type" value="Genomic_DNA"/>
</dbReference>
<feature type="region of interest" description="Disordered" evidence="1">
    <location>
        <begin position="1"/>
        <end position="33"/>
    </location>
</feature>
<name>A0A1H7XTP2_9STRE</name>
<protein>
    <recommendedName>
        <fullName evidence="4">Phage scaffold protein</fullName>
    </recommendedName>
</protein>
<dbReference type="Proteomes" id="UP000182764">
    <property type="component" value="Unassembled WGS sequence"/>
</dbReference>
<dbReference type="RefSeq" id="WP_074596878.1">
    <property type="nucleotide sequence ID" value="NZ_FNUH01000013.1"/>
</dbReference>
<evidence type="ECO:0000313" key="3">
    <source>
        <dbReference type="Proteomes" id="UP000182764"/>
    </source>
</evidence>
<reference evidence="2 3" key="1">
    <citation type="submission" date="2016-10" db="EMBL/GenBank/DDBJ databases">
        <authorList>
            <person name="de Groot N.N."/>
        </authorList>
    </citation>
    <scope>NUCLEOTIDE SEQUENCE [LARGE SCALE GENOMIC DNA]</scope>
    <source>
        <strain evidence="2 3">VTM1R29</strain>
    </source>
</reference>
<evidence type="ECO:0000256" key="1">
    <source>
        <dbReference type="SAM" id="MobiDB-lite"/>
    </source>
</evidence>
<dbReference type="AlphaFoldDB" id="A0A1H7XTP2"/>
<evidence type="ECO:0000313" key="2">
    <source>
        <dbReference type="EMBL" id="SEM36528.1"/>
    </source>
</evidence>
<dbReference type="InterPro" id="IPR025580">
    <property type="entry name" value="Gp46"/>
</dbReference>
<accession>A0A1H7XTP2</accession>
<dbReference type="Pfam" id="PF14265">
    <property type="entry name" value="DUF4355"/>
    <property type="match status" value="1"/>
</dbReference>
<gene>
    <name evidence="2" type="ORF">SAMN04487839_11828</name>
</gene>
<feature type="compositionally biased region" description="Acidic residues" evidence="1">
    <location>
        <begin position="1"/>
        <end position="11"/>
    </location>
</feature>
<organism evidence="2 3">
    <name type="scientific">Streptococcus gallolyticus</name>
    <dbReference type="NCBI Taxonomy" id="315405"/>
    <lineage>
        <taxon>Bacteria</taxon>
        <taxon>Bacillati</taxon>
        <taxon>Bacillota</taxon>
        <taxon>Bacilli</taxon>
        <taxon>Lactobacillales</taxon>
        <taxon>Streptococcaceae</taxon>
        <taxon>Streptococcus</taxon>
    </lineage>
</organism>
<proteinExistence type="predicted"/>
<evidence type="ECO:0008006" key="4">
    <source>
        <dbReference type="Google" id="ProtNLM"/>
    </source>
</evidence>